<evidence type="ECO:0000256" key="2">
    <source>
        <dbReference type="ARBA" id="ARBA00022833"/>
    </source>
</evidence>
<dbReference type="AlphaFoldDB" id="A0A395GJI3"/>
<dbReference type="InterPro" id="IPR036864">
    <property type="entry name" value="Zn2-C6_fun-type_DNA-bd_sf"/>
</dbReference>
<dbReference type="EMBL" id="KZ824490">
    <property type="protein sequence ID" value="RAK95524.1"/>
    <property type="molecule type" value="Genomic_DNA"/>
</dbReference>
<keyword evidence="9" id="KW-1185">Reference proteome</keyword>
<dbReference type="InterPro" id="IPR052360">
    <property type="entry name" value="Transcr_Regulatory_Proteins"/>
</dbReference>
<evidence type="ECO:0000259" key="7">
    <source>
        <dbReference type="SMART" id="SM00066"/>
    </source>
</evidence>
<evidence type="ECO:0000313" key="9">
    <source>
        <dbReference type="Proteomes" id="UP000249402"/>
    </source>
</evidence>
<dbReference type="PANTHER" id="PTHR36206:SF12">
    <property type="entry name" value="ASPERCRYPTIN BIOSYNTHESIS CLUSTER-SPECIFIC TRANSCRIPTION REGULATOR ATNN-RELATED"/>
    <property type="match status" value="1"/>
</dbReference>
<keyword evidence="4" id="KW-0238">DNA-binding</keyword>
<dbReference type="RefSeq" id="XP_025569852.1">
    <property type="nucleotide sequence ID" value="XM_025718275.1"/>
</dbReference>
<dbReference type="SMART" id="SM00066">
    <property type="entry name" value="GAL4"/>
    <property type="match status" value="1"/>
</dbReference>
<name>A0A395GJI3_9EURO</name>
<keyword evidence="2" id="KW-0862">Zinc</keyword>
<dbReference type="CDD" id="cd00067">
    <property type="entry name" value="GAL4"/>
    <property type="match status" value="1"/>
</dbReference>
<accession>A0A395GJI3</accession>
<dbReference type="OrthoDB" id="2593732at2759"/>
<dbReference type="VEuPathDB" id="FungiDB:BO80DRAFT_418658"/>
<gene>
    <name evidence="8" type="ORF">BO80DRAFT_418658</name>
</gene>
<reference evidence="8 9" key="1">
    <citation type="submission" date="2018-02" db="EMBL/GenBank/DDBJ databases">
        <title>The genomes of Aspergillus section Nigri reveals drivers in fungal speciation.</title>
        <authorList>
            <consortium name="DOE Joint Genome Institute"/>
            <person name="Vesth T.C."/>
            <person name="Nybo J."/>
            <person name="Theobald S."/>
            <person name="Brandl J."/>
            <person name="Frisvad J.C."/>
            <person name="Nielsen K.F."/>
            <person name="Lyhne E.K."/>
            <person name="Kogle M.E."/>
            <person name="Kuo A."/>
            <person name="Riley R."/>
            <person name="Clum A."/>
            <person name="Nolan M."/>
            <person name="Lipzen A."/>
            <person name="Salamov A."/>
            <person name="Henrissat B."/>
            <person name="Wiebenga A."/>
            <person name="De vries R.P."/>
            <person name="Grigoriev I.V."/>
            <person name="Mortensen U.H."/>
            <person name="Andersen M.R."/>
            <person name="Baker S.E."/>
        </authorList>
    </citation>
    <scope>NUCLEOTIDE SEQUENCE [LARGE SCALE GENOMIC DNA]</scope>
    <source>
        <strain evidence="8 9">CBS 121593</strain>
    </source>
</reference>
<evidence type="ECO:0000256" key="6">
    <source>
        <dbReference type="ARBA" id="ARBA00023242"/>
    </source>
</evidence>
<dbReference type="Pfam" id="PF00172">
    <property type="entry name" value="Zn_clus"/>
    <property type="match status" value="1"/>
</dbReference>
<keyword evidence="6" id="KW-0539">Nucleus</keyword>
<evidence type="ECO:0000256" key="1">
    <source>
        <dbReference type="ARBA" id="ARBA00022723"/>
    </source>
</evidence>
<keyword evidence="5" id="KW-0804">Transcription</keyword>
<dbReference type="SUPFAM" id="SSF57701">
    <property type="entry name" value="Zn2/Cys6 DNA-binding domain"/>
    <property type="match status" value="1"/>
</dbReference>
<dbReference type="PANTHER" id="PTHR36206">
    <property type="entry name" value="ASPERCRYPTIN BIOSYNTHESIS CLUSTER-SPECIFIC TRANSCRIPTION REGULATOR ATNN-RELATED"/>
    <property type="match status" value="1"/>
</dbReference>
<dbReference type="GO" id="GO:0000981">
    <property type="term" value="F:DNA-binding transcription factor activity, RNA polymerase II-specific"/>
    <property type="evidence" value="ECO:0007669"/>
    <property type="project" value="InterPro"/>
</dbReference>
<evidence type="ECO:0000256" key="4">
    <source>
        <dbReference type="ARBA" id="ARBA00023125"/>
    </source>
</evidence>
<dbReference type="Proteomes" id="UP000249402">
    <property type="component" value="Unassembled WGS sequence"/>
</dbReference>
<dbReference type="GeneID" id="37223140"/>
<evidence type="ECO:0000313" key="8">
    <source>
        <dbReference type="EMBL" id="RAK95524.1"/>
    </source>
</evidence>
<feature type="domain" description="Zn(2)-C6 fungal-type" evidence="7">
    <location>
        <begin position="15"/>
        <end position="60"/>
    </location>
</feature>
<proteinExistence type="predicted"/>
<dbReference type="GO" id="GO:0003677">
    <property type="term" value="F:DNA binding"/>
    <property type="evidence" value="ECO:0007669"/>
    <property type="project" value="UniProtKB-KW"/>
</dbReference>
<dbReference type="STRING" id="1448316.A0A395GJI3"/>
<evidence type="ECO:0000256" key="3">
    <source>
        <dbReference type="ARBA" id="ARBA00023015"/>
    </source>
</evidence>
<protein>
    <recommendedName>
        <fullName evidence="7">Zn(2)-C6 fungal-type domain-containing protein</fullName>
    </recommendedName>
</protein>
<dbReference type="InterPro" id="IPR001138">
    <property type="entry name" value="Zn2Cys6_DnaBD"/>
</dbReference>
<organism evidence="8 9">
    <name type="scientific">Aspergillus ibericus CBS 121593</name>
    <dbReference type="NCBI Taxonomy" id="1448316"/>
    <lineage>
        <taxon>Eukaryota</taxon>
        <taxon>Fungi</taxon>
        <taxon>Dikarya</taxon>
        <taxon>Ascomycota</taxon>
        <taxon>Pezizomycotina</taxon>
        <taxon>Eurotiomycetes</taxon>
        <taxon>Eurotiomycetidae</taxon>
        <taxon>Eurotiales</taxon>
        <taxon>Aspergillaceae</taxon>
        <taxon>Aspergillus</taxon>
        <taxon>Aspergillus subgen. Circumdati</taxon>
    </lineage>
</organism>
<keyword evidence="3" id="KW-0805">Transcription regulation</keyword>
<sequence>MPRVAEQDRKRVYRPKTRTGCLTCKYERRIKCGEEQPACLRCTSTGRQCEGYRDPAAPSPCLPARSNGSPRPLIPRPLNPFHPFACDQEHRSFQFFLERTVPQLAGDFECAFWGRLLLQSVHHEPVIRHATVALGSLHERFESDAAPFRSVHGSFALRQYLRAMRCLMATPPSQPMDVCLISCILFGCFEAMRDHYGPAITHITSGLKILSELRTHPSSCTALSVGRTPYIPMDILCGLFTRLQGQIIVTRHTELLYQSTPTEPPPTETTPAIDPAIILRDTALILLARWSTALDTFLHERTTTLTPRERRAAAVLQLRKIDCVVALDILQAAGEAAAGHRVQWDKYCPFFEQMVVLGESIITSAPMPPKKTFSLDLSIIAAIFNVAVRCRDPLIRRRAVGVLRASAIQEGVWNSVVVAAIAEKWIEIEEEGLGVVRCCADVPEAARLADFLPVFDVEQPSAMVYFSHASPMDWGRARREVFTW</sequence>
<dbReference type="GO" id="GO:0009893">
    <property type="term" value="P:positive regulation of metabolic process"/>
    <property type="evidence" value="ECO:0007669"/>
    <property type="project" value="UniProtKB-ARBA"/>
</dbReference>
<keyword evidence="1" id="KW-0479">Metal-binding</keyword>
<evidence type="ECO:0000256" key="5">
    <source>
        <dbReference type="ARBA" id="ARBA00023163"/>
    </source>
</evidence>
<dbReference type="GO" id="GO:0008270">
    <property type="term" value="F:zinc ion binding"/>
    <property type="evidence" value="ECO:0007669"/>
    <property type="project" value="InterPro"/>
</dbReference>